<dbReference type="Proteomes" id="UP001596174">
    <property type="component" value="Unassembled WGS sequence"/>
</dbReference>
<keyword evidence="3" id="KW-1185">Reference proteome</keyword>
<dbReference type="RefSeq" id="WP_380586611.1">
    <property type="nucleotide sequence ID" value="NZ_JBHSQJ010000100.1"/>
</dbReference>
<evidence type="ECO:0000313" key="2">
    <source>
        <dbReference type="EMBL" id="MFC5910079.1"/>
    </source>
</evidence>
<reference evidence="3" key="1">
    <citation type="journal article" date="2019" name="Int. J. Syst. Evol. Microbiol.">
        <title>The Global Catalogue of Microorganisms (GCM) 10K type strain sequencing project: providing services to taxonomists for standard genome sequencing and annotation.</title>
        <authorList>
            <consortium name="The Broad Institute Genomics Platform"/>
            <consortium name="The Broad Institute Genome Sequencing Center for Infectious Disease"/>
            <person name="Wu L."/>
            <person name="Ma J."/>
        </authorList>
    </citation>
    <scope>NUCLEOTIDE SEQUENCE [LARGE SCALE GENOMIC DNA]</scope>
    <source>
        <strain evidence="3">JCM 4816</strain>
    </source>
</reference>
<organism evidence="2 3">
    <name type="scientific">Streptacidiphilus monticola</name>
    <dbReference type="NCBI Taxonomy" id="2161674"/>
    <lineage>
        <taxon>Bacteria</taxon>
        <taxon>Bacillati</taxon>
        <taxon>Actinomycetota</taxon>
        <taxon>Actinomycetes</taxon>
        <taxon>Kitasatosporales</taxon>
        <taxon>Streptomycetaceae</taxon>
        <taxon>Streptacidiphilus</taxon>
    </lineage>
</organism>
<sequence>MSEAPLAPESPQHLLAQMEQLLAALNADLTQLDADLQAPLTGHATGIEDAPVSPLNPEADRG</sequence>
<protein>
    <submittedName>
        <fullName evidence="2">Uncharacterized protein</fullName>
    </submittedName>
</protein>
<evidence type="ECO:0000313" key="3">
    <source>
        <dbReference type="Proteomes" id="UP001596174"/>
    </source>
</evidence>
<proteinExistence type="predicted"/>
<accession>A0ABW1G5P9</accession>
<comment type="caution">
    <text evidence="2">The sequence shown here is derived from an EMBL/GenBank/DDBJ whole genome shotgun (WGS) entry which is preliminary data.</text>
</comment>
<feature type="region of interest" description="Disordered" evidence="1">
    <location>
        <begin position="43"/>
        <end position="62"/>
    </location>
</feature>
<gene>
    <name evidence="2" type="ORF">ACFP3V_23030</name>
</gene>
<evidence type="ECO:0000256" key="1">
    <source>
        <dbReference type="SAM" id="MobiDB-lite"/>
    </source>
</evidence>
<dbReference type="EMBL" id="JBHSQJ010000100">
    <property type="protein sequence ID" value="MFC5910079.1"/>
    <property type="molecule type" value="Genomic_DNA"/>
</dbReference>
<name>A0ABW1G5P9_9ACTN</name>